<dbReference type="AlphaFoldDB" id="A0A919MSL0"/>
<dbReference type="Proteomes" id="UP000647172">
    <property type="component" value="Unassembled WGS sequence"/>
</dbReference>
<accession>A0A919MSL0</accession>
<sequence>MSTTTAPEAATAHTPSAETLAAVVSRGDRPARPSALSASLTFDWRAILKIKHVPEQLSSCPASW</sequence>
<dbReference type="EMBL" id="BOMQ01000020">
    <property type="protein sequence ID" value="GIE48170.1"/>
    <property type="molecule type" value="Genomic_DNA"/>
</dbReference>
<proteinExistence type="predicted"/>
<evidence type="ECO:0000313" key="1">
    <source>
        <dbReference type="EMBL" id="GIE48170.1"/>
    </source>
</evidence>
<comment type="caution">
    <text evidence="1">The sequence shown here is derived from an EMBL/GenBank/DDBJ whole genome shotgun (WGS) entry which is preliminary data.</text>
</comment>
<reference evidence="1" key="1">
    <citation type="submission" date="2021-01" db="EMBL/GenBank/DDBJ databases">
        <title>Whole genome shotgun sequence of Actinoplanes nipponensis NBRC 14063.</title>
        <authorList>
            <person name="Komaki H."/>
            <person name="Tamura T."/>
        </authorList>
    </citation>
    <scope>NUCLEOTIDE SEQUENCE</scope>
    <source>
        <strain evidence="1">NBRC 14063</strain>
    </source>
</reference>
<name>A0A919MSL0_9ACTN</name>
<keyword evidence="2" id="KW-1185">Reference proteome</keyword>
<gene>
    <name evidence="1" type="ORF">Ani05nite_17040</name>
</gene>
<protein>
    <submittedName>
        <fullName evidence="1">Uncharacterized protein</fullName>
    </submittedName>
</protein>
<evidence type="ECO:0000313" key="2">
    <source>
        <dbReference type="Proteomes" id="UP000647172"/>
    </source>
</evidence>
<organism evidence="1 2">
    <name type="scientific">Actinoplanes nipponensis</name>
    <dbReference type="NCBI Taxonomy" id="135950"/>
    <lineage>
        <taxon>Bacteria</taxon>
        <taxon>Bacillati</taxon>
        <taxon>Actinomycetota</taxon>
        <taxon>Actinomycetes</taxon>
        <taxon>Micromonosporales</taxon>
        <taxon>Micromonosporaceae</taxon>
        <taxon>Actinoplanes</taxon>
    </lineage>
</organism>